<proteinExistence type="predicted"/>
<sequence length="233" mass="24321">MVPMTNASLGLPSSPPRATSVSWRDTRRTPRAVAVCDDIAASPVTDSAQPAPAVSTPRTAQTGTVCFASHGSLVHRSGALFPSAADQDLNWPAFVGGIVTSRGSMAGTSAVRSVRLRACAAAHRDLHACVRAARLPAAPLHGAIISIRRCMFTRTGTKVLARARNRSKVCVAIARQRCVCTPVAADCIPLGRRASAHGDAAAISARSHVSTRPKGAPPSRVACWLRGYGTGVW</sequence>
<evidence type="ECO:0000256" key="1">
    <source>
        <dbReference type="SAM" id="MobiDB-lite"/>
    </source>
</evidence>
<reference evidence="2 3" key="1">
    <citation type="submission" date="2015-07" db="EMBL/GenBank/DDBJ databases">
        <title>High-quality genome of monoxenous trypanosomatid Leptomonas pyrrhocoris.</title>
        <authorList>
            <person name="Flegontov P."/>
            <person name="Butenko A."/>
            <person name="Firsov S."/>
            <person name="Vlcek C."/>
            <person name="Logacheva M.D."/>
            <person name="Field M."/>
            <person name="Filatov D."/>
            <person name="Flegontova O."/>
            <person name="Gerasimov E."/>
            <person name="Jackson A.P."/>
            <person name="Kelly S."/>
            <person name="Opperdoes F."/>
            <person name="O'Reilly A."/>
            <person name="Votypka J."/>
            <person name="Yurchenko V."/>
            <person name="Lukes J."/>
        </authorList>
    </citation>
    <scope>NUCLEOTIDE SEQUENCE [LARGE SCALE GENOMIC DNA]</scope>
    <source>
        <strain evidence="2">H10</strain>
    </source>
</reference>
<accession>A0A0M9FSE4</accession>
<dbReference type="EMBL" id="LGTL01000027">
    <property type="protein sequence ID" value="KPA74979.1"/>
    <property type="molecule type" value="Genomic_DNA"/>
</dbReference>
<feature type="region of interest" description="Disordered" evidence="1">
    <location>
        <begin position="1"/>
        <end position="24"/>
    </location>
</feature>
<gene>
    <name evidence="2" type="ORF">ABB37_08941</name>
</gene>
<organism evidence="2 3">
    <name type="scientific">Leptomonas pyrrhocoris</name>
    <name type="common">Firebug parasite</name>
    <dbReference type="NCBI Taxonomy" id="157538"/>
    <lineage>
        <taxon>Eukaryota</taxon>
        <taxon>Discoba</taxon>
        <taxon>Euglenozoa</taxon>
        <taxon>Kinetoplastea</taxon>
        <taxon>Metakinetoplastina</taxon>
        <taxon>Trypanosomatida</taxon>
        <taxon>Trypanosomatidae</taxon>
        <taxon>Leishmaniinae</taxon>
        <taxon>Leptomonas</taxon>
    </lineage>
</organism>
<protein>
    <submittedName>
        <fullName evidence="2">Uncharacterized protein</fullName>
    </submittedName>
</protein>
<keyword evidence="3" id="KW-1185">Reference proteome</keyword>
<dbReference type="RefSeq" id="XP_015653418.1">
    <property type="nucleotide sequence ID" value="XM_015808133.1"/>
</dbReference>
<dbReference type="GeneID" id="26909224"/>
<dbReference type="AlphaFoldDB" id="A0A0M9FSE4"/>
<evidence type="ECO:0000313" key="3">
    <source>
        <dbReference type="Proteomes" id="UP000037923"/>
    </source>
</evidence>
<dbReference type="Proteomes" id="UP000037923">
    <property type="component" value="Unassembled WGS sequence"/>
</dbReference>
<name>A0A0M9FSE4_LEPPY</name>
<comment type="caution">
    <text evidence="2">The sequence shown here is derived from an EMBL/GenBank/DDBJ whole genome shotgun (WGS) entry which is preliminary data.</text>
</comment>
<dbReference type="VEuPathDB" id="TriTrypDB:LpyrH10_27_0960"/>
<evidence type="ECO:0000313" key="2">
    <source>
        <dbReference type="EMBL" id="KPA74979.1"/>
    </source>
</evidence>